<evidence type="ECO:0000313" key="2">
    <source>
        <dbReference type="Proteomes" id="UP001371456"/>
    </source>
</evidence>
<keyword evidence="2" id="KW-1185">Reference proteome</keyword>
<accession>A0AAN8T7M8</accession>
<protein>
    <submittedName>
        <fullName evidence="1">Uncharacterized protein</fullName>
    </submittedName>
</protein>
<proteinExistence type="predicted"/>
<dbReference type="Proteomes" id="UP001371456">
    <property type="component" value="Unassembled WGS sequence"/>
</dbReference>
<comment type="caution">
    <text evidence="1">The sequence shown here is derived from an EMBL/GenBank/DDBJ whole genome shotgun (WGS) entry which is preliminary data.</text>
</comment>
<sequence length="187" mass="21316">MIAEKGHTKQRLFQSGESIQEKGIKLPMNNSRFQTSFKEDVTASVHMTGTTLGNGEVQHDIEDLLNFKQVKMKSVRPATSIDQFLAKQQIHNEHDIHDLPNYKQVKRKSVIPANSLDKFQNNQGIRRDDETKCDNHTIADVEFMHAPIINEHNKGLDDLMDQEELGGDECDVEEEINIDCSTKEISK</sequence>
<gene>
    <name evidence="1" type="ORF">RDI58_022246</name>
</gene>
<dbReference type="AlphaFoldDB" id="A0AAN8T7M8"/>
<name>A0AAN8T7M8_SOLBU</name>
<reference evidence="1 2" key="1">
    <citation type="submission" date="2024-02" db="EMBL/GenBank/DDBJ databases">
        <title>de novo genome assembly of Solanum bulbocastanum strain 11H21.</title>
        <authorList>
            <person name="Hosaka A.J."/>
        </authorList>
    </citation>
    <scope>NUCLEOTIDE SEQUENCE [LARGE SCALE GENOMIC DNA]</scope>
    <source>
        <tissue evidence="1">Young leaves</tissue>
    </source>
</reference>
<evidence type="ECO:0000313" key="1">
    <source>
        <dbReference type="EMBL" id="KAK6780062.1"/>
    </source>
</evidence>
<organism evidence="1 2">
    <name type="scientific">Solanum bulbocastanum</name>
    <name type="common">Wild potato</name>
    <dbReference type="NCBI Taxonomy" id="147425"/>
    <lineage>
        <taxon>Eukaryota</taxon>
        <taxon>Viridiplantae</taxon>
        <taxon>Streptophyta</taxon>
        <taxon>Embryophyta</taxon>
        <taxon>Tracheophyta</taxon>
        <taxon>Spermatophyta</taxon>
        <taxon>Magnoliopsida</taxon>
        <taxon>eudicotyledons</taxon>
        <taxon>Gunneridae</taxon>
        <taxon>Pentapetalae</taxon>
        <taxon>asterids</taxon>
        <taxon>lamiids</taxon>
        <taxon>Solanales</taxon>
        <taxon>Solanaceae</taxon>
        <taxon>Solanoideae</taxon>
        <taxon>Solaneae</taxon>
        <taxon>Solanum</taxon>
    </lineage>
</organism>
<dbReference type="EMBL" id="JBANQN010000009">
    <property type="protein sequence ID" value="KAK6780062.1"/>
    <property type="molecule type" value="Genomic_DNA"/>
</dbReference>